<feature type="region of interest" description="Disordered" evidence="1">
    <location>
        <begin position="244"/>
        <end position="277"/>
    </location>
</feature>
<accession>A0ABR2E998</accession>
<proteinExistence type="predicted"/>
<comment type="caution">
    <text evidence="2">The sequence shown here is derived from an EMBL/GenBank/DDBJ whole genome shotgun (WGS) entry which is preliminary data.</text>
</comment>
<feature type="region of interest" description="Disordered" evidence="1">
    <location>
        <begin position="570"/>
        <end position="593"/>
    </location>
</feature>
<name>A0ABR2E998_9ROSI</name>
<reference evidence="2 3" key="1">
    <citation type="journal article" date="2024" name="G3 (Bethesda)">
        <title>Genome assembly of Hibiscus sabdariffa L. provides insights into metabolisms of medicinal natural products.</title>
        <authorList>
            <person name="Kim T."/>
        </authorList>
    </citation>
    <scope>NUCLEOTIDE SEQUENCE [LARGE SCALE GENOMIC DNA]</scope>
    <source>
        <strain evidence="2">TK-2024</strain>
        <tissue evidence="2">Old leaves</tissue>
    </source>
</reference>
<feature type="compositionally biased region" description="Low complexity" evidence="1">
    <location>
        <begin position="255"/>
        <end position="270"/>
    </location>
</feature>
<dbReference type="EMBL" id="JBBPBM010000018">
    <property type="protein sequence ID" value="KAK8555340.1"/>
    <property type="molecule type" value="Genomic_DNA"/>
</dbReference>
<organism evidence="2 3">
    <name type="scientific">Hibiscus sabdariffa</name>
    <name type="common">roselle</name>
    <dbReference type="NCBI Taxonomy" id="183260"/>
    <lineage>
        <taxon>Eukaryota</taxon>
        <taxon>Viridiplantae</taxon>
        <taxon>Streptophyta</taxon>
        <taxon>Embryophyta</taxon>
        <taxon>Tracheophyta</taxon>
        <taxon>Spermatophyta</taxon>
        <taxon>Magnoliopsida</taxon>
        <taxon>eudicotyledons</taxon>
        <taxon>Gunneridae</taxon>
        <taxon>Pentapetalae</taxon>
        <taxon>rosids</taxon>
        <taxon>malvids</taxon>
        <taxon>Malvales</taxon>
        <taxon>Malvaceae</taxon>
        <taxon>Malvoideae</taxon>
        <taxon>Hibiscus</taxon>
    </lineage>
</organism>
<gene>
    <name evidence="2" type="ORF">V6N12_009488</name>
</gene>
<keyword evidence="3" id="KW-1185">Reference proteome</keyword>
<evidence type="ECO:0000313" key="2">
    <source>
        <dbReference type="EMBL" id="KAK8555340.1"/>
    </source>
</evidence>
<feature type="region of interest" description="Disordered" evidence="1">
    <location>
        <begin position="160"/>
        <end position="201"/>
    </location>
</feature>
<sequence>MGVHTDQALAAINERKDGLGSRWCESRVRRTPGRRMVRLGWPSPGLRIRVAATVRIWNEASGRGGSGGCTVSSPFVFLLQVSACWVALSDWYKVKGNIAGLGSVKVECYGRGTKVFVERYDSDGSGILREKRTKLIEFKERGSSEMEMQWRLLKVVGRGSGQRDKDWKGGGKEKQGRREMERRDGSGSWIGEQIGGRRKVPDSGWGEKRWWRRKMMRERRAENGEQRFQKRRLGMITWKGDADMAGASHSQNTWTATRQTGRTRSTRGTGSDMHARKGKRIGGLSRWIVGPKDDDAYGGLRFSRESRPQFGEQNQLCGPPIICQASGRHHNDVGLKMDQWRLNKAMQEVLRWLITGSGLHVCRKWNMVRQGWANNYMVGFAWLLKDGLRKRVSMHGFVDMEKSGTGRDRGGDNVEPEAKLMADGVTMLMEKLKFSEEELMEVGEMEGTQSGNVEGSEKWPDGFEGPFQYGDWMKVDMGQPLQRKKLGMVYKDPRWTVELTGGEEGSTEERTMGIGKGTVQKDRGRTGVSGGSRFRTGKRVLQGKNEVCNPIAMKKSRQSLSCQGCDEDEVSEATSPIKNIPTVEAAGQPRREP</sequence>
<dbReference type="Proteomes" id="UP001472677">
    <property type="component" value="Unassembled WGS sequence"/>
</dbReference>
<evidence type="ECO:0000256" key="1">
    <source>
        <dbReference type="SAM" id="MobiDB-lite"/>
    </source>
</evidence>
<protein>
    <submittedName>
        <fullName evidence="2">Uncharacterized protein</fullName>
    </submittedName>
</protein>
<evidence type="ECO:0000313" key="3">
    <source>
        <dbReference type="Proteomes" id="UP001472677"/>
    </source>
</evidence>
<feature type="compositionally biased region" description="Basic and acidic residues" evidence="1">
    <location>
        <begin position="161"/>
        <end position="185"/>
    </location>
</feature>